<keyword evidence="1" id="KW-0732">Signal</keyword>
<dbReference type="AlphaFoldDB" id="N7A3P2"/>
<keyword evidence="3" id="KW-1185">Reference proteome</keyword>
<feature type="chain" id="PRO_5004129042" description="Alginate export domain-containing protein" evidence="1">
    <location>
        <begin position="28"/>
        <end position="487"/>
    </location>
</feature>
<comment type="caution">
    <text evidence="2">The sequence shown here is derived from an EMBL/GenBank/DDBJ whole genome shotgun (WGS) entry which is preliminary data.</text>
</comment>
<dbReference type="InterPro" id="IPR010727">
    <property type="entry name" value="DUF1302"/>
</dbReference>
<dbReference type="Proteomes" id="UP000013047">
    <property type="component" value="Unassembled WGS sequence"/>
</dbReference>
<dbReference type="Pfam" id="PF06980">
    <property type="entry name" value="DUF1302"/>
    <property type="match status" value="1"/>
</dbReference>
<evidence type="ECO:0008006" key="4">
    <source>
        <dbReference type="Google" id="ProtNLM"/>
    </source>
</evidence>
<feature type="signal peptide" evidence="1">
    <location>
        <begin position="1"/>
        <end position="27"/>
    </location>
</feature>
<sequence>MLRLNRIHRLTLIALALASLATPAARAQPLAADAALDVPEAALADEAVAADLPEDAAAADAELDAASDADLDALLDVGTPAAGAEAATGVKWGGYAELGMAYTYRDPERWSHLRARGELTGSGQLAPRVRWKLNARAELDGAFDLEDEHYPAAVRRDQRRDFMLREAYVDVGHGDWEFRFGRQHVVWGEMVGFFFADVVSARDMRDFLQTELERMRIGQWAVRAEYFGTDTHFELLWVPKPSFDRIGKPGSDFYAYPWMPADTVVSEDRPGDDLDDGNWGARVSHLVGGWDLSAFYYHSYDVAPTLHAYAPGRAELRHERIDQVGGTFSKDLGSFVLKGEAVHTSGRGVNTFTLGGAVPAVGLVGLVGTDMVDYAFGVDLPSGDWRFNVQYYGRRLDDHRPGMMMDRHEQGVSLQVVHGAGTDLEAEVLAVTSLNRSDYSLRPKLSWKFAPAWRAAVGVDVFGGKDRGVFGVYDKEDRAWLELRRWF</sequence>
<accession>N7A3P2</accession>
<dbReference type="EMBL" id="AMXF01000003">
    <property type="protein sequence ID" value="ENO98879.1"/>
    <property type="molecule type" value="Genomic_DNA"/>
</dbReference>
<dbReference type="RefSeq" id="WP_004355641.1">
    <property type="nucleotide sequence ID" value="NZ_AMXF01000003.1"/>
</dbReference>
<protein>
    <recommendedName>
        <fullName evidence="4">Alginate export domain-containing protein</fullName>
    </recommendedName>
</protein>
<evidence type="ECO:0000313" key="2">
    <source>
        <dbReference type="EMBL" id="ENO98879.1"/>
    </source>
</evidence>
<evidence type="ECO:0000256" key="1">
    <source>
        <dbReference type="SAM" id="SignalP"/>
    </source>
</evidence>
<proteinExistence type="predicted"/>
<reference evidence="2 3" key="1">
    <citation type="submission" date="2012-09" db="EMBL/GenBank/DDBJ databases">
        <title>Draft Genome Sequences of 6 Strains from Genus Thauera.</title>
        <authorList>
            <person name="Liu B."/>
            <person name="Shapleigh J.P."/>
            <person name="Frostegard A.H."/>
        </authorList>
    </citation>
    <scope>NUCLEOTIDE SEQUENCE [LARGE SCALE GENOMIC DNA]</scope>
    <source>
        <strain evidence="2 3">B4P</strain>
    </source>
</reference>
<name>N7A3P2_9RHOO</name>
<organism evidence="2 3">
    <name type="scientific">Thauera phenylacetica B4P</name>
    <dbReference type="NCBI Taxonomy" id="1234382"/>
    <lineage>
        <taxon>Bacteria</taxon>
        <taxon>Pseudomonadati</taxon>
        <taxon>Pseudomonadota</taxon>
        <taxon>Betaproteobacteria</taxon>
        <taxon>Rhodocyclales</taxon>
        <taxon>Zoogloeaceae</taxon>
        <taxon>Thauera</taxon>
    </lineage>
</organism>
<dbReference type="SUPFAM" id="SSF56935">
    <property type="entry name" value="Porins"/>
    <property type="match status" value="1"/>
</dbReference>
<evidence type="ECO:0000313" key="3">
    <source>
        <dbReference type="Proteomes" id="UP000013047"/>
    </source>
</evidence>
<gene>
    <name evidence="2" type="ORF">C667_01408</name>
</gene>